<dbReference type="EnsemblMetazoa" id="XM_003730586">
    <property type="protein sequence ID" value="XP_003730634"/>
    <property type="gene ID" value="LOC754255"/>
</dbReference>
<dbReference type="GeneID" id="754255"/>
<reference evidence="1" key="2">
    <citation type="submission" date="2021-01" db="UniProtKB">
        <authorList>
            <consortium name="EnsemblMetazoa"/>
        </authorList>
    </citation>
    <scope>IDENTIFICATION</scope>
</reference>
<keyword evidence="2" id="KW-1185">Reference proteome</keyword>
<dbReference type="AlphaFoldDB" id="A0A7M7GKW6"/>
<dbReference type="InParanoid" id="A0A7M7GKW6"/>
<dbReference type="Proteomes" id="UP000007110">
    <property type="component" value="Unassembled WGS sequence"/>
</dbReference>
<dbReference type="OrthoDB" id="5376590at2759"/>
<dbReference type="OMA" id="QYDGYSS"/>
<protein>
    <submittedName>
        <fullName evidence="1">Uncharacterized protein</fullName>
    </submittedName>
</protein>
<dbReference type="InterPro" id="IPR015904">
    <property type="entry name" value="Sulphide_quinone_reductase"/>
</dbReference>
<name>A0A7M7GKW6_STRPU</name>
<organism evidence="1 2">
    <name type="scientific">Strongylocentrotus purpuratus</name>
    <name type="common">Purple sea urchin</name>
    <dbReference type="NCBI Taxonomy" id="7668"/>
    <lineage>
        <taxon>Eukaryota</taxon>
        <taxon>Metazoa</taxon>
        <taxon>Echinodermata</taxon>
        <taxon>Eleutherozoa</taxon>
        <taxon>Echinozoa</taxon>
        <taxon>Echinoidea</taxon>
        <taxon>Euechinoidea</taxon>
        <taxon>Echinacea</taxon>
        <taxon>Camarodonta</taxon>
        <taxon>Echinidea</taxon>
        <taxon>Strongylocentrotidae</taxon>
        <taxon>Strongylocentrotus</taxon>
    </lineage>
</organism>
<sequence>MIELKYFLQYDGYSSCPLVTGYGKLILAEFDFNLDALETFPLDQGKERRLMYHLKKDIMPELYWNGLIKGLWNGPGAYRKLMHLGMSK</sequence>
<dbReference type="PANTHER" id="PTHR10632">
    <property type="entry name" value="SULFIDE:QUINONE OXIDOREDUCTASE"/>
    <property type="match status" value="1"/>
</dbReference>
<accession>A0A7M7GKW6</accession>
<proteinExistence type="predicted"/>
<evidence type="ECO:0000313" key="2">
    <source>
        <dbReference type="Proteomes" id="UP000007110"/>
    </source>
</evidence>
<reference evidence="2" key="1">
    <citation type="submission" date="2015-02" db="EMBL/GenBank/DDBJ databases">
        <title>Genome sequencing for Strongylocentrotus purpuratus.</title>
        <authorList>
            <person name="Murali S."/>
            <person name="Liu Y."/>
            <person name="Vee V."/>
            <person name="English A."/>
            <person name="Wang M."/>
            <person name="Skinner E."/>
            <person name="Han Y."/>
            <person name="Muzny D.M."/>
            <person name="Worley K.C."/>
            <person name="Gibbs R.A."/>
        </authorList>
    </citation>
    <scope>NUCLEOTIDE SEQUENCE</scope>
</reference>
<dbReference type="KEGG" id="spu:754255"/>
<dbReference type="PANTHER" id="PTHR10632:SF2">
    <property type="entry name" value="SULFIDE:QUINONE OXIDOREDUCTASE, MITOCHONDRIAL"/>
    <property type="match status" value="1"/>
</dbReference>
<evidence type="ECO:0000313" key="1">
    <source>
        <dbReference type="EnsemblMetazoa" id="XP_003730634"/>
    </source>
</evidence>
<dbReference type="RefSeq" id="XP_003730634.2">
    <property type="nucleotide sequence ID" value="XM_003730586.3"/>
</dbReference>